<evidence type="ECO:0000256" key="6">
    <source>
        <dbReference type="ARBA" id="ARBA00022833"/>
    </source>
</evidence>
<gene>
    <name evidence="9" type="ORF">UFOPK1684_00537</name>
</gene>
<dbReference type="InterPro" id="IPR032466">
    <property type="entry name" value="Metal_Hydrolase"/>
</dbReference>
<dbReference type="Gene3D" id="2.30.40.10">
    <property type="entry name" value="Urease, subunit C, domain 1"/>
    <property type="match status" value="1"/>
</dbReference>
<dbReference type="InterPro" id="IPR005920">
    <property type="entry name" value="HutI"/>
</dbReference>
<evidence type="ECO:0000256" key="2">
    <source>
        <dbReference type="ARBA" id="ARBA00012864"/>
    </source>
</evidence>
<reference evidence="9" key="1">
    <citation type="submission" date="2020-05" db="EMBL/GenBank/DDBJ databases">
        <authorList>
            <person name="Chiriac C."/>
            <person name="Salcher M."/>
            <person name="Ghai R."/>
            <person name="Kavagutti S V."/>
        </authorList>
    </citation>
    <scope>NUCLEOTIDE SEQUENCE</scope>
</reference>
<dbReference type="SUPFAM" id="SSF51338">
    <property type="entry name" value="Composite domain of metallo-dependent hydrolases"/>
    <property type="match status" value="1"/>
</dbReference>
<evidence type="ECO:0000256" key="1">
    <source>
        <dbReference type="ARBA" id="ARBA00005023"/>
    </source>
</evidence>
<dbReference type="GO" id="GO:0019556">
    <property type="term" value="P:L-histidine catabolic process to glutamate and formamide"/>
    <property type="evidence" value="ECO:0007669"/>
    <property type="project" value="InterPro"/>
</dbReference>
<name>A0A6J6E3M9_9ZZZZ</name>
<dbReference type="SUPFAM" id="SSF51556">
    <property type="entry name" value="Metallo-dependent hydrolases"/>
    <property type="match status" value="1"/>
</dbReference>
<keyword evidence="3" id="KW-0479">Metal-binding</keyword>
<evidence type="ECO:0000256" key="7">
    <source>
        <dbReference type="ARBA" id="ARBA00023004"/>
    </source>
</evidence>
<organism evidence="9">
    <name type="scientific">freshwater metagenome</name>
    <dbReference type="NCBI Taxonomy" id="449393"/>
    <lineage>
        <taxon>unclassified sequences</taxon>
        <taxon>metagenomes</taxon>
        <taxon>ecological metagenomes</taxon>
    </lineage>
</organism>
<dbReference type="InterPro" id="IPR011059">
    <property type="entry name" value="Metal-dep_hydrolase_composite"/>
</dbReference>
<dbReference type="HAMAP" id="MF_00372">
    <property type="entry name" value="HutI"/>
    <property type="match status" value="1"/>
</dbReference>
<comment type="pathway">
    <text evidence="1">Amino-acid degradation.</text>
</comment>
<dbReference type="Pfam" id="PF01979">
    <property type="entry name" value="Amidohydro_1"/>
    <property type="match status" value="1"/>
</dbReference>
<proteinExistence type="inferred from homology"/>
<dbReference type="Gene3D" id="3.20.20.140">
    <property type="entry name" value="Metal-dependent hydrolases"/>
    <property type="match status" value="1"/>
</dbReference>
<evidence type="ECO:0000259" key="8">
    <source>
        <dbReference type="Pfam" id="PF01979"/>
    </source>
</evidence>
<dbReference type="NCBIfam" id="TIGR01224">
    <property type="entry name" value="hutI"/>
    <property type="match status" value="1"/>
</dbReference>
<dbReference type="EMBL" id="CAEZTM010000017">
    <property type="protein sequence ID" value="CAB4568058.1"/>
    <property type="molecule type" value="Genomic_DNA"/>
</dbReference>
<dbReference type="EC" id="3.5.2.7" evidence="2"/>
<dbReference type="GO" id="GO:0005737">
    <property type="term" value="C:cytoplasm"/>
    <property type="evidence" value="ECO:0007669"/>
    <property type="project" value="InterPro"/>
</dbReference>
<keyword evidence="7" id="KW-0408">Iron</keyword>
<evidence type="ECO:0000313" key="9">
    <source>
        <dbReference type="EMBL" id="CAB4568058.1"/>
    </source>
</evidence>
<dbReference type="GO" id="GO:0050480">
    <property type="term" value="F:imidazolonepropionase activity"/>
    <property type="evidence" value="ECO:0007669"/>
    <property type="project" value="UniProtKB-EC"/>
</dbReference>
<sequence length="392" mass="40937">MSVVIANIGSLVTNDPSLGSGLLGEINTAAIVLDEGRVAWVGDSSAAPAADEQIDAGGHAVIPGFVDSHAHLLFAGDRAKEFDARMRGEKYTAGGINETVAATRAASDHDLETNMLSLVGEMTRSGITTWETKSGYGLTPEHEARALAIASRHTSETTFLGAHVVPKEYADDSDGYVSLILEKMLGAVSPSAKWIDVFCDRGAFDVDQARAILLAGISQGMQPRLHANQLANIGAVQLAVELGCASADHCTHLDSSDIDALAGSATVATLLPGAEFSTRAAYPDARRLFDAGVPVALATDCNPGSSFTTSMPFCIALAIREMNFTPEQALWAATMGGAQALRRSDVGTLSPGSRADLVVLNAPSYLHLGYRPGVDIIHSVMKAGSISYKGIA</sequence>
<protein>
    <recommendedName>
        <fullName evidence="2">imidazolonepropionase</fullName>
        <ecNumber evidence="2">3.5.2.7</ecNumber>
    </recommendedName>
</protein>
<dbReference type="InterPro" id="IPR006680">
    <property type="entry name" value="Amidohydro-rel"/>
</dbReference>
<keyword evidence="4" id="KW-0378">Hydrolase</keyword>
<accession>A0A6J6E3M9</accession>
<dbReference type="PANTHER" id="PTHR42752">
    <property type="entry name" value="IMIDAZOLONEPROPIONASE"/>
    <property type="match status" value="1"/>
</dbReference>
<dbReference type="AlphaFoldDB" id="A0A6J6E3M9"/>
<keyword evidence="6" id="KW-0862">Zinc</keyword>
<evidence type="ECO:0000256" key="4">
    <source>
        <dbReference type="ARBA" id="ARBA00022801"/>
    </source>
</evidence>
<dbReference type="PANTHER" id="PTHR42752:SF1">
    <property type="entry name" value="IMIDAZOLONEPROPIONASE-RELATED"/>
    <property type="match status" value="1"/>
</dbReference>
<evidence type="ECO:0000256" key="5">
    <source>
        <dbReference type="ARBA" id="ARBA00022808"/>
    </source>
</evidence>
<dbReference type="GO" id="GO:0046872">
    <property type="term" value="F:metal ion binding"/>
    <property type="evidence" value="ECO:0007669"/>
    <property type="project" value="UniProtKB-KW"/>
</dbReference>
<keyword evidence="5" id="KW-0369">Histidine metabolism</keyword>
<evidence type="ECO:0000256" key="3">
    <source>
        <dbReference type="ARBA" id="ARBA00022723"/>
    </source>
</evidence>
<feature type="domain" description="Amidohydrolase-related" evidence="8">
    <location>
        <begin position="247"/>
        <end position="368"/>
    </location>
</feature>